<dbReference type="InterPro" id="IPR003661">
    <property type="entry name" value="HisK_dim/P_dom"/>
</dbReference>
<dbReference type="PANTHER" id="PTHR43065">
    <property type="entry name" value="SENSOR HISTIDINE KINASE"/>
    <property type="match status" value="1"/>
</dbReference>
<dbReference type="InterPro" id="IPR005467">
    <property type="entry name" value="His_kinase_dom"/>
</dbReference>
<name>A0A1I0THJ5_9RHOB</name>
<dbReference type="SUPFAM" id="SSF55874">
    <property type="entry name" value="ATPase domain of HSP90 chaperone/DNA topoisomerase II/histidine kinase"/>
    <property type="match status" value="1"/>
</dbReference>
<feature type="domain" description="Histidine kinase" evidence="9">
    <location>
        <begin position="169"/>
        <end position="390"/>
    </location>
</feature>
<dbReference type="SMART" id="SM00387">
    <property type="entry name" value="HATPase_c"/>
    <property type="match status" value="1"/>
</dbReference>
<dbReference type="PANTHER" id="PTHR43065:SF10">
    <property type="entry name" value="PEROXIDE STRESS-ACTIVATED HISTIDINE KINASE MAK3"/>
    <property type="match status" value="1"/>
</dbReference>
<protein>
    <recommendedName>
        <fullName evidence="2">histidine kinase</fullName>
        <ecNumber evidence="2">2.7.13.3</ecNumber>
    </recommendedName>
</protein>
<dbReference type="InterPro" id="IPR004358">
    <property type="entry name" value="Sig_transdc_His_kin-like_C"/>
</dbReference>
<dbReference type="GO" id="GO:0005524">
    <property type="term" value="F:ATP binding"/>
    <property type="evidence" value="ECO:0007669"/>
    <property type="project" value="UniProtKB-KW"/>
</dbReference>
<evidence type="ECO:0000256" key="2">
    <source>
        <dbReference type="ARBA" id="ARBA00012438"/>
    </source>
</evidence>
<dbReference type="GO" id="GO:0000155">
    <property type="term" value="F:phosphorelay sensor kinase activity"/>
    <property type="evidence" value="ECO:0007669"/>
    <property type="project" value="InterPro"/>
</dbReference>
<keyword evidence="7" id="KW-0067">ATP-binding</keyword>
<evidence type="ECO:0000313" key="11">
    <source>
        <dbReference type="Proteomes" id="UP000182312"/>
    </source>
</evidence>
<comment type="catalytic activity">
    <reaction evidence="1">
        <text>ATP + protein L-histidine = ADP + protein N-phospho-L-histidine.</text>
        <dbReference type="EC" id="2.7.13.3"/>
    </reaction>
</comment>
<keyword evidence="5" id="KW-0547">Nucleotide-binding</keyword>
<dbReference type="SMART" id="SM00388">
    <property type="entry name" value="HisKA"/>
    <property type="match status" value="1"/>
</dbReference>
<organism evidence="10 11">
    <name type="scientific">Paracoccus halophilus</name>
    <dbReference type="NCBI Taxonomy" id="376733"/>
    <lineage>
        <taxon>Bacteria</taxon>
        <taxon>Pseudomonadati</taxon>
        <taxon>Pseudomonadota</taxon>
        <taxon>Alphaproteobacteria</taxon>
        <taxon>Rhodobacterales</taxon>
        <taxon>Paracoccaceae</taxon>
        <taxon>Paracoccus</taxon>
    </lineage>
</organism>
<dbReference type="Gene3D" id="1.10.287.130">
    <property type="match status" value="1"/>
</dbReference>
<dbReference type="EMBL" id="FOJO01000008">
    <property type="protein sequence ID" value="SFA51230.1"/>
    <property type="molecule type" value="Genomic_DNA"/>
</dbReference>
<dbReference type="InterPro" id="IPR003594">
    <property type="entry name" value="HATPase_dom"/>
</dbReference>
<keyword evidence="8" id="KW-0902">Two-component regulatory system</keyword>
<reference evidence="10 11" key="1">
    <citation type="submission" date="2016-10" db="EMBL/GenBank/DDBJ databases">
        <authorList>
            <person name="de Groot N.N."/>
        </authorList>
    </citation>
    <scope>NUCLEOTIDE SEQUENCE [LARGE SCALE GENOMIC DNA]</scope>
    <source>
        <strain evidence="10 11">CGMCC 1.6117</strain>
    </source>
</reference>
<dbReference type="Proteomes" id="UP000182312">
    <property type="component" value="Unassembled WGS sequence"/>
</dbReference>
<evidence type="ECO:0000256" key="7">
    <source>
        <dbReference type="ARBA" id="ARBA00022840"/>
    </source>
</evidence>
<keyword evidence="4" id="KW-0808">Transferase</keyword>
<evidence type="ECO:0000313" key="10">
    <source>
        <dbReference type="EMBL" id="SFA51230.1"/>
    </source>
</evidence>
<dbReference type="InterPro" id="IPR036890">
    <property type="entry name" value="HATPase_C_sf"/>
</dbReference>
<evidence type="ECO:0000256" key="8">
    <source>
        <dbReference type="ARBA" id="ARBA00023012"/>
    </source>
</evidence>
<dbReference type="SUPFAM" id="SSF47384">
    <property type="entry name" value="Homodimeric domain of signal transducing histidine kinase"/>
    <property type="match status" value="1"/>
</dbReference>
<evidence type="ECO:0000256" key="6">
    <source>
        <dbReference type="ARBA" id="ARBA00022777"/>
    </source>
</evidence>
<dbReference type="EC" id="2.7.13.3" evidence="2"/>
<sequence>MTARSRPGRGTGGRAAAPPLVVPPFVAATVGPNWSALPLPAIILDAQGRIAAMNDLAEAFLNISCRSSLGLAIEGADMLKRLRVVPPLATLVERVASGHDALHRAGIRFEIGDRSGGHSDRIATVHAGPAPSPAGGTVLMIAPDGGGGWLGQGQAARSAARSAIGMSEMLAHEIRNPLAGIRGAAQLIGMNLRPEDRDLADLIVAESRRIVDLLDQVERFGDSSAPRLAPFNLHDVLERVRRSALLGFGEGVRIVPDYDPSLPPALIDADQMVQVFLNLVKNAAEAIRRAGDEPGTIRIRTCYDGALRLAPSPAEPQGRSLPLQVEIEDDGPGIPGPIVEQVFEPFVSGRENGTGLGLALVSKIVTDHGAWIALETRPGRTVFRISLPKA</sequence>
<dbReference type="RefSeq" id="WP_081967506.1">
    <property type="nucleotide sequence ID" value="NZ_FOJO01000008.1"/>
</dbReference>
<evidence type="ECO:0000256" key="5">
    <source>
        <dbReference type="ARBA" id="ARBA00022741"/>
    </source>
</evidence>
<evidence type="ECO:0000259" key="9">
    <source>
        <dbReference type="PROSITE" id="PS50109"/>
    </source>
</evidence>
<evidence type="ECO:0000256" key="3">
    <source>
        <dbReference type="ARBA" id="ARBA00022553"/>
    </source>
</evidence>
<evidence type="ECO:0000256" key="1">
    <source>
        <dbReference type="ARBA" id="ARBA00000085"/>
    </source>
</evidence>
<proteinExistence type="predicted"/>
<dbReference type="PRINTS" id="PR00344">
    <property type="entry name" value="BCTRLSENSOR"/>
</dbReference>
<dbReference type="AlphaFoldDB" id="A0A1I0THJ5"/>
<keyword evidence="3" id="KW-0597">Phosphoprotein</keyword>
<evidence type="ECO:0000256" key="4">
    <source>
        <dbReference type="ARBA" id="ARBA00022679"/>
    </source>
</evidence>
<dbReference type="Gene3D" id="3.30.565.10">
    <property type="entry name" value="Histidine kinase-like ATPase, C-terminal domain"/>
    <property type="match status" value="1"/>
</dbReference>
<dbReference type="CDD" id="cd00082">
    <property type="entry name" value="HisKA"/>
    <property type="match status" value="1"/>
</dbReference>
<keyword evidence="6 10" id="KW-0418">Kinase</keyword>
<dbReference type="PROSITE" id="PS50109">
    <property type="entry name" value="HIS_KIN"/>
    <property type="match status" value="1"/>
</dbReference>
<dbReference type="Pfam" id="PF00512">
    <property type="entry name" value="HisKA"/>
    <property type="match status" value="1"/>
</dbReference>
<dbReference type="OrthoDB" id="9789238at2"/>
<gene>
    <name evidence="10" type="ORF">SAMN04487972_10885</name>
</gene>
<dbReference type="InterPro" id="IPR036097">
    <property type="entry name" value="HisK_dim/P_sf"/>
</dbReference>
<dbReference type="Pfam" id="PF02518">
    <property type="entry name" value="HATPase_c"/>
    <property type="match status" value="1"/>
</dbReference>
<accession>A0A1I0THJ5</accession>